<dbReference type="InterPro" id="IPR050834">
    <property type="entry name" value="Glycosyltransf_2"/>
</dbReference>
<dbReference type="KEGG" id="pcav:D3880_03225"/>
<evidence type="ECO:0000256" key="3">
    <source>
        <dbReference type="ARBA" id="ARBA00022676"/>
    </source>
</evidence>
<evidence type="ECO:0000313" key="7">
    <source>
        <dbReference type="Proteomes" id="UP000265560"/>
    </source>
</evidence>
<dbReference type="Proteomes" id="UP000265560">
    <property type="component" value="Chromosome"/>
</dbReference>
<evidence type="ECO:0000259" key="5">
    <source>
        <dbReference type="Pfam" id="PF00535"/>
    </source>
</evidence>
<dbReference type="SUPFAM" id="SSF53448">
    <property type="entry name" value="Nucleotide-diphospho-sugar transferases"/>
    <property type="match status" value="1"/>
</dbReference>
<keyword evidence="7" id="KW-1185">Reference proteome</keyword>
<dbReference type="InterPro" id="IPR029044">
    <property type="entry name" value="Nucleotide-diphossugar_trans"/>
</dbReference>
<dbReference type="OrthoDB" id="9801954at2"/>
<evidence type="ECO:0000256" key="2">
    <source>
        <dbReference type="ARBA" id="ARBA00022519"/>
    </source>
</evidence>
<gene>
    <name evidence="6" type="ORF">D3880_03225</name>
</gene>
<evidence type="ECO:0000256" key="4">
    <source>
        <dbReference type="ARBA" id="ARBA00022679"/>
    </source>
</evidence>
<evidence type="ECO:0000256" key="1">
    <source>
        <dbReference type="ARBA" id="ARBA00006739"/>
    </source>
</evidence>
<dbReference type="EMBL" id="CP032419">
    <property type="protein sequence ID" value="AYC31462.1"/>
    <property type="molecule type" value="Genomic_DNA"/>
</dbReference>
<dbReference type="InterPro" id="IPR001173">
    <property type="entry name" value="Glyco_trans_2-like"/>
</dbReference>
<dbReference type="AlphaFoldDB" id="A0A385Z1G5"/>
<reference evidence="7" key="1">
    <citation type="submission" date="2018-09" db="EMBL/GenBank/DDBJ databases">
        <authorList>
            <person name="Zhu H."/>
        </authorList>
    </citation>
    <scope>NUCLEOTIDE SEQUENCE [LARGE SCALE GENOMIC DNA]</scope>
    <source>
        <strain evidence="7">K2W31S-8</strain>
    </source>
</reference>
<protein>
    <submittedName>
        <fullName evidence="6">Glycosyltransferase</fullName>
    </submittedName>
</protein>
<feature type="domain" description="Glycosyltransferase 2-like" evidence="5">
    <location>
        <begin position="6"/>
        <end position="160"/>
    </location>
</feature>
<sequence length="272" mass="31116">MMKKCCVLIPYYNAGESLLHSIESIDHEFVRPDVIVVDDGSLKTKAAEVIKHYNGPLTIKLVELEQNQGIEHALNKGLDTYGRDYEFIARLDCGDLCKSDRIRKQIQFLEKENSYYFVGSWVDFIGISGKHLFTLQQPCDFDEIKKKMFLNATFTHPSVTFRSAVLDSIGTYPTDAPAAEDYAYFFKIIKKHKASNIQESLVSCLIDPNGISTIKRRSQIRSRISIIIKNFDYTPHAFYGLVRSAILLHTPRSLSILLNKYLKQGMRKTSEF</sequence>
<organism evidence="6 7">
    <name type="scientific">Pseudomonas cavernae</name>
    <dbReference type="NCBI Taxonomy" id="2320867"/>
    <lineage>
        <taxon>Bacteria</taxon>
        <taxon>Pseudomonadati</taxon>
        <taxon>Pseudomonadota</taxon>
        <taxon>Gammaproteobacteria</taxon>
        <taxon>Pseudomonadales</taxon>
        <taxon>Pseudomonadaceae</taxon>
        <taxon>Pseudomonas</taxon>
    </lineage>
</organism>
<dbReference type="GO" id="GO:0016757">
    <property type="term" value="F:glycosyltransferase activity"/>
    <property type="evidence" value="ECO:0007669"/>
    <property type="project" value="UniProtKB-KW"/>
</dbReference>
<accession>A0A385Z1G5</accession>
<evidence type="ECO:0000313" key="6">
    <source>
        <dbReference type="EMBL" id="AYC31462.1"/>
    </source>
</evidence>
<keyword evidence="2" id="KW-1003">Cell membrane</keyword>
<dbReference type="Pfam" id="PF00535">
    <property type="entry name" value="Glycos_transf_2"/>
    <property type="match status" value="1"/>
</dbReference>
<comment type="similarity">
    <text evidence="1">Belongs to the glycosyltransferase 2 family.</text>
</comment>
<name>A0A385Z1G5_9PSED</name>
<dbReference type="PANTHER" id="PTHR43685:SF5">
    <property type="entry name" value="GLYCOSYLTRANSFERASE EPSE-RELATED"/>
    <property type="match status" value="1"/>
</dbReference>
<proteinExistence type="inferred from homology"/>
<dbReference type="PANTHER" id="PTHR43685">
    <property type="entry name" value="GLYCOSYLTRANSFERASE"/>
    <property type="match status" value="1"/>
</dbReference>
<keyword evidence="2" id="KW-0472">Membrane</keyword>
<dbReference type="RefSeq" id="WP_119892088.1">
    <property type="nucleotide sequence ID" value="NZ_CP032419.1"/>
</dbReference>
<keyword evidence="2" id="KW-0997">Cell inner membrane</keyword>
<keyword evidence="4 6" id="KW-0808">Transferase</keyword>
<dbReference type="Gene3D" id="3.90.550.10">
    <property type="entry name" value="Spore Coat Polysaccharide Biosynthesis Protein SpsA, Chain A"/>
    <property type="match status" value="1"/>
</dbReference>
<keyword evidence="3" id="KW-0328">Glycosyltransferase</keyword>